<feature type="compositionally biased region" description="Acidic residues" evidence="1">
    <location>
        <begin position="373"/>
        <end position="382"/>
    </location>
</feature>
<dbReference type="SUPFAM" id="SSF53474">
    <property type="entry name" value="alpha/beta-Hydrolases"/>
    <property type="match status" value="1"/>
</dbReference>
<feature type="domain" description="Arb2" evidence="2">
    <location>
        <begin position="15"/>
        <end position="301"/>
    </location>
</feature>
<organism evidence="3 4">
    <name type="scientific">Polytolypa hystricis (strain UAMH7299)</name>
    <dbReference type="NCBI Taxonomy" id="1447883"/>
    <lineage>
        <taxon>Eukaryota</taxon>
        <taxon>Fungi</taxon>
        <taxon>Dikarya</taxon>
        <taxon>Ascomycota</taxon>
        <taxon>Pezizomycotina</taxon>
        <taxon>Eurotiomycetes</taxon>
        <taxon>Eurotiomycetidae</taxon>
        <taxon>Onygenales</taxon>
        <taxon>Onygenales incertae sedis</taxon>
        <taxon>Polytolypa</taxon>
    </lineage>
</organism>
<protein>
    <recommendedName>
        <fullName evidence="2">Arb2 domain-containing protein</fullName>
    </recommendedName>
</protein>
<dbReference type="InterPro" id="IPR048263">
    <property type="entry name" value="Arb2"/>
</dbReference>
<accession>A0A2B7XW84</accession>
<dbReference type="EMBL" id="PDNA01000104">
    <property type="protein sequence ID" value="PGH13456.1"/>
    <property type="molecule type" value="Genomic_DNA"/>
</dbReference>
<dbReference type="GO" id="GO:0005634">
    <property type="term" value="C:nucleus"/>
    <property type="evidence" value="ECO:0007669"/>
    <property type="project" value="TreeGrafter"/>
</dbReference>
<dbReference type="PANTHER" id="PTHR21357">
    <property type="entry name" value="FAM172 FAMILY PROTEIN HOMOLOG CG10038"/>
    <property type="match status" value="1"/>
</dbReference>
<reference evidence="3 4" key="1">
    <citation type="submission" date="2017-10" db="EMBL/GenBank/DDBJ databases">
        <title>Comparative genomics in systemic dimorphic fungi from Ajellomycetaceae.</title>
        <authorList>
            <person name="Munoz J.F."/>
            <person name="Mcewen J.G."/>
            <person name="Clay O.K."/>
            <person name="Cuomo C.A."/>
        </authorList>
    </citation>
    <scope>NUCLEOTIDE SEQUENCE [LARGE SCALE GENOMIC DNA]</scope>
    <source>
        <strain evidence="3 4">UAMH7299</strain>
    </source>
</reference>
<keyword evidence="4" id="KW-1185">Reference proteome</keyword>
<dbReference type="Pfam" id="PF22749">
    <property type="entry name" value="Arb2"/>
    <property type="match status" value="1"/>
</dbReference>
<dbReference type="GO" id="GO:0035197">
    <property type="term" value="F:siRNA binding"/>
    <property type="evidence" value="ECO:0007669"/>
    <property type="project" value="TreeGrafter"/>
</dbReference>
<comment type="caution">
    <text evidence="3">The sequence shown here is derived from an EMBL/GenBank/DDBJ whole genome shotgun (WGS) entry which is preliminary data.</text>
</comment>
<dbReference type="InterPro" id="IPR029058">
    <property type="entry name" value="AB_hydrolase_fold"/>
</dbReference>
<feature type="region of interest" description="Disordered" evidence="1">
    <location>
        <begin position="359"/>
        <end position="382"/>
    </location>
</feature>
<dbReference type="GO" id="GO:0031048">
    <property type="term" value="P:regulatory ncRNA-mediated heterochromatin formation"/>
    <property type="evidence" value="ECO:0007669"/>
    <property type="project" value="TreeGrafter"/>
</dbReference>
<dbReference type="PANTHER" id="PTHR21357:SF4">
    <property type="entry name" value="FAM172 FAMILY PROTEIN HOMOLOG CG10038"/>
    <property type="match status" value="1"/>
</dbReference>
<sequence length="382" mass="42747">MFVFREESLPKDPVFPADLKQLGYFVTENDQIKMVEHPERDFLYKISSNDRINEMQKEAMNTCIREIVLSRLHDLGLEKLRLPIGAPPTSQHVPILTTPSLETQSRVIVVFGEPEQDLGIWAYRTVGREKINTGSAVDFAAFVLGKSDTKQSDSGEAAAAAPGLIIANPGQLVWHCGGQRAMSLPTWRALPRRYAVDPPMKMSFSNKIPGNYDWQNHVTYIFEEVLGKIVSPDARIDIIGLAEGGFAAVRYLAEHWPAWKPRISAICLANPLHDFNHLHPSDFANFMSSRSRAYLISPEPLDTPVVGRDHFGCNCYSSGEELNVECIMPKAWRSMVDWLDGMHAEKEAAEIEILREEEIQIKDSVPGETNSENNDEDATAAA</sequence>
<proteinExistence type="predicted"/>
<gene>
    <name evidence="3" type="ORF">AJ80_06325</name>
</gene>
<dbReference type="Proteomes" id="UP000224634">
    <property type="component" value="Unassembled WGS sequence"/>
</dbReference>
<dbReference type="OrthoDB" id="421951at2759"/>
<evidence type="ECO:0000313" key="4">
    <source>
        <dbReference type="Proteomes" id="UP000224634"/>
    </source>
</evidence>
<evidence type="ECO:0000259" key="2">
    <source>
        <dbReference type="Pfam" id="PF22749"/>
    </source>
</evidence>
<name>A0A2B7XW84_POLH7</name>
<evidence type="ECO:0000256" key="1">
    <source>
        <dbReference type="SAM" id="MobiDB-lite"/>
    </source>
</evidence>
<evidence type="ECO:0000313" key="3">
    <source>
        <dbReference type="EMBL" id="PGH13456.1"/>
    </source>
</evidence>
<dbReference type="InterPro" id="IPR053858">
    <property type="entry name" value="Arb2_dom"/>
</dbReference>
<dbReference type="STRING" id="1447883.A0A2B7XW84"/>
<dbReference type="AlphaFoldDB" id="A0A2B7XW84"/>